<protein>
    <submittedName>
        <fullName evidence="4">Addiction module toxin</fullName>
    </submittedName>
</protein>
<proteinExistence type="inferred from homology"/>
<dbReference type="AlphaFoldDB" id="A0A0M6WQC7"/>
<dbReference type="FunFam" id="3.30.2310.20:FF:000003">
    <property type="entry name" value="Type II toxin-antitoxin system YafQ family toxin"/>
    <property type="match status" value="1"/>
</dbReference>
<dbReference type="NCBIfam" id="TIGR02385">
    <property type="entry name" value="RelE_StbE"/>
    <property type="match status" value="1"/>
</dbReference>
<dbReference type="Proteomes" id="UP000049979">
    <property type="component" value="Unassembled WGS sequence"/>
</dbReference>
<sequence>MKYDIQFTNQFKKDLKLAKKQNKNLDKLFEVIDILANGGTLDAKYRDHDLTGNYKGTRECHIEPDWLLIYEICGDVLVLMLYRLGSHSELFKK</sequence>
<dbReference type="GO" id="GO:0004521">
    <property type="term" value="F:RNA endonuclease activity"/>
    <property type="evidence" value="ECO:0007669"/>
    <property type="project" value="TreeGrafter"/>
</dbReference>
<dbReference type="STRING" id="301302.ERS852420_01360"/>
<dbReference type="Gene3D" id="3.30.2310.20">
    <property type="entry name" value="RelE-like"/>
    <property type="match status" value="1"/>
</dbReference>
<evidence type="ECO:0000313" key="4">
    <source>
        <dbReference type="EMBL" id="CRL39826.1"/>
    </source>
</evidence>
<keyword evidence="5" id="KW-1185">Reference proteome</keyword>
<evidence type="ECO:0000313" key="5">
    <source>
        <dbReference type="Proteomes" id="UP000049979"/>
    </source>
</evidence>
<dbReference type="NCBIfam" id="TIGR00053">
    <property type="entry name" value="YafQ family addiction module toxin"/>
    <property type="match status" value="1"/>
</dbReference>
<organism evidence="4 5">
    <name type="scientific">Roseburia faecis</name>
    <dbReference type="NCBI Taxonomy" id="301302"/>
    <lineage>
        <taxon>Bacteria</taxon>
        <taxon>Bacillati</taxon>
        <taxon>Bacillota</taxon>
        <taxon>Clostridia</taxon>
        <taxon>Lachnospirales</taxon>
        <taxon>Lachnospiraceae</taxon>
        <taxon>Roseburia</taxon>
    </lineage>
</organism>
<dbReference type="InterPro" id="IPR004386">
    <property type="entry name" value="Toxin_YafQ-like"/>
</dbReference>
<keyword evidence="1" id="KW-1277">Toxin-antitoxin system</keyword>
<dbReference type="PANTHER" id="PTHR40588:SF1">
    <property type="entry name" value="MRNA INTERFERASE TOXIN YAFQ"/>
    <property type="match status" value="1"/>
</dbReference>
<comment type="similarity">
    <text evidence="2">Belongs to the RelE toxin family. YafQ subfamily.</text>
</comment>
<dbReference type="Pfam" id="PF15738">
    <property type="entry name" value="YafQ_toxin"/>
    <property type="match status" value="1"/>
</dbReference>
<name>A0A0M6WQC7_9FIRM</name>
<dbReference type="SUPFAM" id="SSF143011">
    <property type="entry name" value="RelE-like"/>
    <property type="match status" value="1"/>
</dbReference>
<reference evidence="5" key="1">
    <citation type="submission" date="2015-05" db="EMBL/GenBank/DDBJ databases">
        <authorList>
            <consortium name="Pathogen Informatics"/>
        </authorList>
    </citation>
    <scope>NUCLEOTIDE SEQUENCE [LARGE SCALE GENOMIC DNA]</scope>
    <source>
        <strain evidence="5">M72</strain>
    </source>
</reference>
<dbReference type="GO" id="GO:0006415">
    <property type="term" value="P:translational termination"/>
    <property type="evidence" value="ECO:0007669"/>
    <property type="project" value="TreeGrafter"/>
</dbReference>
<evidence type="ECO:0000256" key="1">
    <source>
        <dbReference type="ARBA" id="ARBA00022649"/>
    </source>
</evidence>
<evidence type="ECO:0000256" key="3">
    <source>
        <dbReference type="PIRSR" id="PIRSR006156-1"/>
    </source>
</evidence>
<dbReference type="EMBL" id="CVRR01000029">
    <property type="protein sequence ID" value="CRL39826.1"/>
    <property type="molecule type" value="Genomic_DNA"/>
</dbReference>
<dbReference type="RefSeq" id="WP_008706593.1">
    <property type="nucleotide sequence ID" value="NZ_CP173697.1"/>
</dbReference>
<dbReference type="InterPro" id="IPR007712">
    <property type="entry name" value="RelE/ParE_toxin"/>
</dbReference>
<dbReference type="OrthoDB" id="7030467at2"/>
<gene>
    <name evidence="4" type="ORF">M72_30611</name>
</gene>
<accession>A0A0M6WQC7</accession>
<dbReference type="GO" id="GO:0006402">
    <property type="term" value="P:mRNA catabolic process"/>
    <property type="evidence" value="ECO:0007669"/>
    <property type="project" value="TreeGrafter"/>
</dbReference>
<dbReference type="PIRSF" id="PIRSF006156">
    <property type="entry name" value="YafQ"/>
    <property type="match status" value="1"/>
</dbReference>
<dbReference type="InterPro" id="IPR035093">
    <property type="entry name" value="RelE/ParE_toxin_dom_sf"/>
</dbReference>
<feature type="active site" description="Proton donor" evidence="3">
    <location>
        <position position="87"/>
    </location>
</feature>
<dbReference type="PANTHER" id="PTHR40588">
    <property type="entry name" value="MRNA INTERFERASE TOXIN YAFQ"/>
    <property type="match status" value="1"/>
</dbReference>
<evidence type="ECO:0000256" key="2">
    <source>
        <dbReference type="ARBA" id="ARBA00061366"/>
    </source>
</evidence>